<protein>
    <submittedName>
        <fullName evidence="2">Uncharacterized protein</fullName>
    </submittedName>
</protein>
<reference evidence="2 3" key="1">
    <citation type="journal article" date="2021" name="Elife">
        <title>Chloroplast acquisition without the gene transfer in kleptoplastic sea slugs, Plakobranchus ocellatus.</title>
        <authorList>
            <person name="Maeda T."/>
            <person name="Takahashi S."/>
            <person name="Yoshida T."/>
            <person name="Shimamura S."/>
            <person name="Takaki Y."/>
            <person name="Nagai Y."/>
            <person name="Toyoda A."/>
            <person name="Suzuki Y."/>
            <person name="Arimoto A."/>
            <person name="Ishii H."/>
            <person name="Satoh N."/>
            <person name="Nishiyama T."/>
            <person name="Hasebe M."/>
            <person name="Maruyama T."/>
            <person name="Minagawa J."/>
            <person name="Obokata J."/>
            <person name="Shigenobu S."/>
        </authorList>
    </citation>
    <scope>NUCLEOTIDE SEQUENCE [LARGE SCALE GENOMIC DNA]</scope>
</reference>
<keyword evidence="3" id="KW-1185">Reference proteome</keyword>
<accession>A0AAV4BGD9</accession>
<evidence type="ECO:0000313" key="2">
    <source>
        <dbReference type="EMBL" id="GFO17908.1"/>
    </source>
</evidence>
<organism evidence="2 3">
    <name type="scientific">Plakobranchus ocellatus</name>
    <dbReference type="NCBI Taxonomy" id="259542"/>
    <lineage>
        <taxon>Eukaryota</taxon>
        <taxon>Metazoa</taxon>
        <taxon>Spiralia</taxon>
        <taxon>Lophotrochozoa</taxon>
        <taxon>Mollusca</taxon>
        <taxon>Gastropoda</taxon>
        <taxon>Heterobranchia</taxon>
        <taxon>Euthyneura</taxon>
        <taxon>Panpulmonata</taxon>
        <taxon>Sacoglossa</taxon>
        <taxon>Placobranchoidea</taxon>
        <taxon>Plakobranchidae</taxon>
        <taxon>Plakobranchus</taxon>
    </lineage>
</organism>
<gene>
    <name evidence="2" type="ORF">PoB_004441300</name>
</gene>
<dbReference type="AlphaFoldDB" id="A0AAV4BGD9"/>
<evidence type="ECO:0000313" key="3">
    <source>
        <dbReference type="Proteomes" id="UP000735302"/>
    </source>
</evidence>
<feature type="compositionally biased region" description="Low complexity" evidence="1">
    <location>
        <begin position="1"/>
        <end position="15"/>
    </location>
</feature>
<name>A0AAV4BGD9_9GAST</name>
<dbReference type="Proteomes" id="UP000735302">
    <property type="component" value="Unassembled WGS sequence"/>
</dbReference>
<dbReference type="EMBL" id="BLXT01004907">
    <property type="protein sequence ID" value="GFO17908.1"/>
    <property type="molecule type" value="Genomic_DNA"/>
</dbReference>
<feature type="region of interest" description="Disordered" evidence="1">
    <location>
        <begin position="126"/>
        <end position="173"/>
    </location>
</feature>
<feature type="compositionally biased region" description="Basic residues" evidence="1">
    <location>
        <begin position="163"/>
        <end position="173"/>
    </location>
</feature>
<comment type="caution">
    <text evidence="2">The sequence shown here is derived from an EMBL/GenBank/DDBJ whole genome shotgun (WGS) entry which is preliminary data.</text>
</comment>
<feature type="compositionally biased region" description="Basic and acidic residues" evidence="1">
    <location>
        <begin position="127"/>
        <end position="162"/>
    </location>
</feature>
<evidence type="ECO:0000256" key="1">
    <source>
        <dbReference type="SAM" id="MobiDB-lite"/>
    </source>
</evidence>
<proteinExistence type="predicted"/>
<sequence length="173" mass="19382">MSIPSSSSLSSTFPPDESRPYIPSLTATSTSAFLEEPLPSTEPLPTETVPTFAPKELDLVRPEETSQICNILGLAMLASGIIDENRNDAPSTQVSWNCDIEEIFRIPEAPVRKEAQSSRVITTHRVLTSDDIIRNKQEKEGKKREEAAAKEERKRAREEKKCQQSKKKKDLKT</sequence>
<feature type="region of interest" description="Disordered" evidence="1">
    <location>
        <begin position="1"/>
        <end position="26"/>
    </location>
</feature>